<sequence>MRNEWVWNVSVRTVEREEICFVPNTDWQVQAQCFRLHFNTDLPNLRAQDQIMITVGEWDKPIWAAFIGTAVACGPDSILLYTSPQYESHLLSARRFERTFSPLMSIKGAQNVIDRFGLFPSFHYDEITKVCMEAEERRNIPKNLSVTIRHTSTGGLEQHFDLYFEDIQQENISPAEECNICLQLSFAYEGEHIRVQLDSVSGFAASFLCHKISVRLQDT</sequence>
<accession>A0ABT2UNW9</accession>
<evidence type="ECO:0000313" key="1">
    <source>
        <dbReference type="EMBL" id="MCU6796348.1"/>
    </source>
</evidence>
<proteinExistence type="predicted"/>
<dbReference type="Proteomes" id="UP001652445">
    <property type="component" value="Unassembled WGS sequence"/>
</dbReference>
<protein>
    <submittedName>
        <fullName evidence="1">Immunity 50 family protein</fullName>
    </submittedName>
</protein>
<reference evidence="1 2" key="1">
    <citation type="submission" date="2022-09" db="EMBL/GenBank/DDBJ databases">
        <authorList>
            <person name="Han X.L."/>
            <person name="Wang Q."/>
            <person name="Lu T."/>
        </authorList>
    </citation>
    <scope>NUCLEOTIDE SEQUENCE [LARGE SCALE GENOMIC DNA]</scope>
    <source>
        <strain evidence="1 2">WQ 127069</strain>
    </source>
</reference>
<keyword evidence="2" id="KW-1185">Reference proteome</keyword>
<evidence type="ECO:0000313" key="2">
    <source>
        <dbReference type="Proteomes" id="UP001652445"/>
    </source>
</evidence>
<dbReference type="RefSeq" id="WP_262687176.1">
    <property type="nucleotide sequence ID" value="NZ_JAOQIO010000103.1"/>
</dbReference>
<name>A0ABT2UNW9_9BACL</name>
<organism evidence="1 2">
    <name type="scientific">Paenibacillus baimaensis</name>
    <dbReference type="NCBI Taxonomy" id="2982185"/>
    <lineage>
        <taxon>Bacteria</taxon>
        <taxon>Bacillati</taxon>
        <taxon>Bacillota</taxon>
        <taxon>Bacilli</taxon>
        <taxon>Bacillales</taxon>
        <taxon>Paenibacillaceae</taxon>
        <taxon>Paenibacillus</taxon>
    </lineage>
</organism>
<dbReference type="EMBL" id="JAOQIO010000103">
    <property type="protein sequence ID" value="MCU6796348.1"/>
    <property type="molecule type" value="Genomic_DNA"/>
</dbReference>
<comment type="caution">
    <text evidence="1">The sequence shown here is derived from an EMBL/GenBank/DDBJ whole genome shotgun (WGS) entry which is preliminary data.</text>
</comment>
<gene>
    <name evidence="1" type="ORF">OB236_29920</name>
</gene>